<protein>
    <submittedName>
        <fullName evidence="3">Uncharacterized protein</fullName>
    </submittedName>
</protein>
<evidence type="ECO:0000256" key="2">
    <source>
        <dbReference type="SAM" id="SignalP"/>
    </source>
</evidence>
<proteinExistence type="predicted"/>
<dbReference type="InterPro" id="IPR021838">
    <property type="entry name" value="DUF3431"/>
</dbReference>
<feature type="chain" id="PRO_5025365004" evidence="2">
    <location>
        <begin position="29"/>
        <end position="408"/>
    </location>
</feature>
<reference evidence="3" key="1">
    <citation type="journal article" date="2020" name="Stud. Mycol.">
        <title>101 Dothideomycetes genomes: a test case for predicting lifestyles and emergence of pathogens.</title>
        <authorList>
            <person name="Haridas S."/>
            <person name="Albert R."/>
            <person name="Binder M."/>
            <person name="Bloem J."/>
            <person name="Labutti K."/>
            <person name="Salamov A."/>
            <person name="Andreopoulos B."/>
            <person name="Baker S."/>
            <person name="Barry K."/>
            <person name="Bills G."/>
            <person name="Bluhm B."/>
            <person name="Cannon C."/>
            <person name="Castanera R."/>
            <person name="Culley D."/>
            <person name="Daum C."/>
            <person name="Ezra D."/>
            <person name="Gonzalez J."/>
            <person name="Henrissat B."/>
            <person name="Kuo A."/>
            <person name="Liang C."/>
            <person name="Lipzen A."/>
            <person name="Lutzoni F."/>
            <person name="Magnuson J."/>
            <person name="Mondo S."/>
            <person name="Nolan M."/>
            <person name="Ohm R."/>
            <person name="Pangilinan J."/>
            <person name="Park H.-J."/>
            <person name="Ramirez L."/>
            <person name="Alfaro M."/>
            <person name="Sun H."/>
            <person name="Tritt A."/>
            <person name="Yoshinaga Y."/>
            <person name="Zwiers L.-H."/>
            <person name="Turgeon B."/>
            <person name="Goodwin S."/>
            <person name="Spatafora J."/>
            <person name="Crous P."/>
            <person name="Grigoriev I."/>
        </authorList>
    </citation>
    <scope>NUCLEOTIDE SEQUENCE</scope>
    <source>
        <strain evidence="3">HMLAC05119</strain>
    </source>
</reference>
<dbReference type="EMBL" id="ML979138">
    <property type="protein sequence ID" value="KAF1913788.1"/>
    <property type="molecule type" value="Genomic_DNA"/>
</dbReference>
<feature type="region of interest" description="Disordered" evidence="1">
    <location>
        <begin position="48"/>
        <end position="73"/>
    </location>
</feature>
<keyword evidence="4" id="KW-1185">Reference proteome</keyword>
<dbReference type="Pfam" id="PF11913">
    <property type="entry name" value="DUF3431"/>
    <property type="match status" value="1"/>
</dbReference>
<dbReference type="Proteomes" id="UP000800096">
    <property type="component" value="Unassembled WGS sequence"/>
</dbReference>
<feature type="region of interest" description="Disordered" evidence="1">
    <location>
        <begin position="382"/>
        <end position="408"/>
    </location>
</feature>
<dbReference type="PANTHER" id="PTHR37490:SF3">
    <property type="entry name" value="DUF3431 DOMAIN CONTAINING PROTEIN"/>
    <property type="match status" value="1"/>
</dbReference>
<name>A0A6A5QG27_AMPQU</name>
<gene>
    <name evidence="3" type="ORF">BDU57DRAFT_480341</name>
</gene>
<feature type="compositionally biased region" description="Polar residues" evidence="1">
    <location>
        <begin position="48"/>
        <end position="57"/>
    </location>
</feature>
<dbReference type="OrthoDB" id="426718at2759"/>
<evidence type="ECO:0000313" key="3">
    <source>
        <dbReference type="EMBL" id="KAF1913788.1"/>
    </source>
</evidence>
<feature type="signal peptide" evidence="2">
    <location>
        <begin position="1"/>
        <end position="28"/>
    </location>
</feature>
<dbReference type="AlphaFoldDB" id="A0A6A5QG27"/>
<evidence type="ECO:0000313" key="4">
    <source>
        <dbReference type="Proteomes" id="UP000800096"/>
    </source>
</evidence>
<evidence type="ECO:0000256" key="1">
    <source>
        <dbReference type="SAM" id="MobiDB-lite"/>
    </source>
</evidence>
<accession>A0A6A5QG27</accession>
<organism evidence="3 4">
    <name type="scientific">Ampelomyces quisqualis</name>
    <name type="common">Powdery mildew agent</name>
    <dbReference type="NCBI Taxonomy" id="50730"/>
    <lineage>
        <taxon>Eukaryota</taxon>
        <taxon>Fungi</taxon>
        <taxon>Dikarya</taxon>
        <taxon>Ascomycota</taxon>
        <taxon>Pezizomycotina</taxon>
        <taxon>Dothideomycetes</taxon>
        <taxon>Pleosporomycetidae</taxon>
        <taxon>Pleosporales</taxon>
        <taxon>Pleosporineae</taxon>
        <taxon>Phaeosphaeriaceae</taxon>
        <taxon>Ampelomyces</taxon>
    </lineage>
</organism>
<dbReference type="PANTHER" id="PTHR37490">
    <property type="entry name" value="EXPRESSED PROTEIN"/>
    <property type="match status" value="1"/>
</dbReference>
<sequence>MTRPNRTPLVAVVLVLLCISFFYSRNSGRKTWQGLPQQVGLGEHLGASSNQEHSAQDPQYEEWNPKPNFKPGSPMPPGHDYTSVLVIAKTKDENIDWMDDELPDQPKAVYVADDPKATLHPPRNKGHEVMIYLTWIIDNYDNLPDVAMFMHSHQLTWHNDELLGNNAAVLIKRLSRQRVWREGFVNMRCSWYPGCPDWMHPGETEENEFKKEEVLLAKSWSELFPLDEVPSVLAQPCCAQFALSRERIQAKPYAQYIWYRDWLFNTRLHDSLSGRIWEYVWQFVFTGQSVYCPKEHICFCDQFGTCFGGEKAFNYFVALKNELGDRERDLREWEERSRAREEAEMDGKFEKLEELEVPAFGKDVEFRREIDRLSSIVNGLKKDAEERGKDPRNRALEAGREWHEGDDF</sequence>
<keyword evidence="2" id="KW-0732">Signal</keyword>